<dbReference type="PANTHER" id="PTHR11904:SF9">
    <property type="entry name" value="PURINE NUCLEOSIDE PHOSPHORYLASE-RELATED"/>
    <property type="match status" value="1"/>
</dbReference>
<comment type="caution">
    <text evidence="10">The sequence shown here is derived from an EMBL/GenBank/DDBJ whole genome shotgun (WGS) entry which is preliminary data.</text>
</comment>
<proteinExistence type="inferred from homology"/>
<comment type="similarity">
    <text evidence="3 7">Belongs to the PNP/MTAP phosphorylase family.</text>
</comment>
<dbReference type="EC" id="2.4.2.1" evidence="7"/>
<feature type="binding site" evidence="8">
    <location>
        <begin position="82"/>
        <end position="84"/>
    </location>
    <ligand>
        <name>phosphate</name>
        <dbReference type="ChEBI" id="CHEBI:43474"/>
    </ligand>
</feature>
<accession>A0A2A6Z8K9</accession>
<keyword evidence="4 7" id="KW-0328">Glycosyltransferase</keyword>
<dbReference type="UniPathway" id="UPA00606"/>
<dbReference type="CDD" id="cd09009">
    <property type="entry name" value="PNP-EcPNPII_like"/>
    <property type="match status" value="1"/>
</dbReference>
<dbReference type="NCBIfam" id="NF006054">
    <property type="entry name" value="PRK08202.1"/>
    <property type="match status" value="1"/>
</dbReference>
<evidence type="ECO:0000256" key="7">
    <source>
        <dbReference type="PIRNR" id="PIRNR000477"/>
    </source>
</evidence>
<name>A0A2A6Z8K9_9FIRM</name>
<evidence type="ECO:0000256" key="8">
    <source>
        <dbReference type="PIRSR" id="PIRSR000477-2"/>
    </source>
</evidence>
<feature type="binding site" evidence="8">
    <location>
        <position position="31"/>
    </location>
    <ligand>
        <name>phosphate</name>
        <dbReference type="ChEBI" id="CHEBI:43474"/>
    </ligand>
</feature>
<dbReference type="NCBIfam" id="TIGR01700">
    <property type="entry name" value="PNPH"/>
    <property type="match status" value="1"/>
</dbReference>
<evidence type="ECO:0000256" key="2">
    <source>
        <dbReference type="ARBA" id="ARBA00005058"/>
    </source>
</evidence>
<dbReference type="Gene3D" id="3.40.50.1580">
    <property type="entry name" value="Nucleoside phosphorylase domain"/>
    <property type="match status" value="1"/>
</dbReference>
<dbReference type="AlphaFoldDB" id="A0A2A6Z8K9"/>
<organism evidence="10 11">
    <name type="scientific">Faecalibacterium langellae</name>
    <dbReference type="NCBI Taxonomy" id="3435293"/>
    <lineage>
        <taxon>Bacteria</taxon>
        <taxon>Bacillati</taxon>
        <taxon>Bacillota</taxon>
        <taxon>Clostridia</taxon>
        <taxon>Eubacteriales</taxon>
        <taxon>Oscillospiraceae</taxon>
        <taxon>Faecalibacterium</taxon>
    </lineage>
</organism>
<feature type="binding site" evidence="8">
    <location>
        <position position="194"/>
    </location>
    <ligand>
        <name>a purine D-ribonucleoside</name>
        <dbReference type="ChEBI" id="CHEBI:142355"/>
    </ligand>
</feature>
<dbReference type="GO" id="GO:0004731">
    <property type="term" value="F:purine-nucleoside phosphorylase activity"/>
    <property type="evidence" value="ECO:0007669"/>
    <property type="project" value="UniProtKB-EC"/>
</dbReference>
<feature type="binding site" evidence="8">
    <location>
        <position position="213"/>
    </location>
    <ligand>
        <name>phosphate</name>
        <dbReference type="ChEBI" id="CHEBI:43474"/>
    </ligand>
</feature>
<dbReference type="PANTHER" id="PTHR11904">
    <property type="entry name" value="METHYLTHIOADENOSINE/PURINE NUCLEOSIDE PHOSPHORYLASE"/>
    <property type="match status" value="1"/>
</dbReference>
<dbReference type="NCBIfam" id="TIGR01697">
    <property type="entry name" value="PNPH-PUNA-XAPA"/>
    <property type="match status" value="1"/>
</dbReference>
<dbReference type="InterPro" id="IPR011270">
    <property type="entry name" value="Pur_Nuc_Pase_Ino/Guo-sp"/>
</dbReference>
<feature type="binding site" evidence="8">
    <location>
        <position position="236"/>
    </location>
    <ligand>
        <name>a purine D-ribonucleoside</name>
        <dbReference type="ChEBI" id="CHEBI:142355"/>
    </ligand>
</feature>
<evidence type="ECO:0000256" key="4">
    <source>
        <dbReference type="ARBA" id="ARBA00022676"/>
    </source>
</evidence>
<gene>
    <name evidence="10" type="ORF">CGS46_14480</name>
</gene>
<feature type="domain" description="Nucleoside phosphorylase" evidence="9">
    <location>
        <begin position="24"/>
        <end position="270"/>
    </location>
</feature>
<evidence type="ECO:0000256" key="6">
    <source>
        <dbReference type="ARBA" id="ARBA00048556"/>
    </source>
</evidence>
<dbReference type="Proteomes" id="UP000220752">
    <property type="component" value="Unassembled WGS sequence"/>
</dbReference>
<comment type="catalytic activity">
    <reaction evidence="6">
        <text>a purine 2'-deoxy-D-ribonucleoside + phosphate = a purine nucleobase + 2-deoxy-alpha-D-ribose 1-phosphate</text>
        <dbReference type="Rhea" id="RHEA:36431"/>
        <dbReference type="ChEBI" id="CHEBI:26386"/>
        <dbReference type="ChEBI" id="CHEBI:43474"/>
        <dbReference type="ChEBI" id="CHEBI:57259"/>
        <dbReference type="ChEBI" id="CHEBI:142361"/>
        <dbReference type="EC" id="2.4.2.1"/>
    </reaction>
</comment>
<dbReference type="SUPFAM" id="SSF53167">
    <property type="entry name" value="Purine and uridine phosphorylases"/>
    <property type="match status" value="1"/>
</dbReference>
<evidence type="ECO:0000313" key="10">
    <source>
        <dbReference type="EMBL" id="PDX57701.1"/>
    </source>
</evidence>
<comment type="function">
    <text evidence="1">The purine nucleoside phosphorylases catalyze the phosphorolytic breakdown of the N-glycosidic bond in the beta-(deoxy)ribonucleoside molecules, with the formation of the corresponding free purine bases and pentose-1-phosphate. Cleaves guanosine, inosine, 2'-deoxyguanosine and 2'-deoxyinosine.</text>
</comment>
<dbReference type="GO" id="GO:0009116">
    <property type="term" value="P:nucleoside metabolic process"/>
    <property type="evidence" value="ECO:0007669"/>
    <property type="project" value="InterPro"/>
</dbReference>
<dbReference type="InterPro" id="IPR011268">
    <property type="entry name" value="Purine_phosphorylase"/>
</dbReference>
<dbReference type="EMBL" id="NMTQ01000037">
    <property type="protein sequence ID" value="PDX57701.1"/>
    <property type="molecule type" value="Genomic_DNA"/>
</dbReference>
<keyword evidence="5 7" id="KW-0808">Transferase</keyword>
<comment type="pathway">
    <text evidence="2 7">Purine metabolism; purine nucleoside salvage.</text>
</comment>
<sequence length="275" mass="30184">MEYLYEKAQESAEYIKMHTTKRPKIAVVLGSGLGNLTADFTETEELPYKDIPNFPVSTVAGHKGALLAGKLGEKEVYALEGRFHFYEGYSMKEVCYPFYVLKLLGVEQVVLTNACGGINREFAPGTLMLLTDFINMMGTNPLIGPNDERFGPRFPDMTEPYSLELRNLAKQTADELGISYKEGVYLGFIGPCYETAAEIRAFAGMGADAVGMSTVPETMVCNYLGMKVLAVSCITNMATGIQTVKHSHARVLEIANQAGETLCRWLGAVIQKMEG</sequence>
<reference evidence="10 11" key="1">
    <citation type="journal article" date="2017" name="Front. Microbiol.">
        <title>New Insights into the Diversity of the Genus Faecalibacterium.</title>
        <authorList>
            <person name="Benevides L."/>
            <person name="Burman S."/>
            <person name="Martin R."/>
            <person name="Robert V."/>
            <person name="Thomas M."/>
            <person name="Miquel S."/>
            <person name="Chain F."/>
            <person name="Sokol H."/>
            <person name="Bermudez-Humaran L.G."/>
            <person name="Morrison M."/>
            <person name="Langella P."/>
            <person name="Azevedo V.A."/>
            <person name="Chatel J.M."/>
            <person name="Soares S."/>
        </authorList>
    </citation>
    <scope>NUCLEOTIDE SEQUENCE [LARGE SCALE GENOMIC DNA]</scope>
    <source>
        <strain evidence="11">CNCM I-4540</strain>
    </source>
</reference>
<evidence type="ECO:0000259" key="9">
    <source>
        <dbReference type="Pfam" id="PF01048"/>
    </source>
</evidence>
<dbReference type="InterPro" id="IPR035994">
    <property type="entry name" value="Nucleoside_phosphorylase_sf"/>
</dbReference>
<evidence type="ECO:0000256" key="3">
    <source>
        <dbReference type="ARBA" id="ARBA00006751"/>
    </source>
</evidence>
<evidence type="ECO:0000256" key="1">
    <source>
        <dbReference type="ARBA" id="ARBA00002678"/>
    </source>
</evidence>
<dbReference type="Pfam" id="PF01048">
    <property type="entry name" value="PNP_UDP_1"/>
    <property type="match status" value="1"/>
</dbReference>
<dbReference type="PIRSF" id="PIRSF000477">
    <property type="entry name" value="PurNPase"/>
    <property type="match status" value="1"/>
</dbReference>
<feature type="binding site" evidence="8">
    <location>
        <position position="114"/>
    </location>
    <ligand>
        <name>phosphate</name>
        <dbReference type="ChEBI" id="CHEBI:43474"/>
    </ligand>
</feature>
<dbReference type="InterPro" id="IPR000845">
    <property type="entry name" value="Nucleoside_phosphorylase_d"/>
</dbReference>
<dbReference type="GO" id="GO:0005737">
    <property type="term" value="C:cytoplasm"/>
    <property type="evidence" value="ECO:0007669"/>
    <property type="project" value="TreeGrafter"/>
</dbReference>
<evidence type="ECO:0000256" key="5">
    <source>
        <dbReference type="ARBA" id="ARBA00022679"/>
    </source>
</evidence>
<feature type="binding site" evidence="8">
    <location>
        <position position="62"/>
    </location>
    <ligand>
        <name>phosphate</name>
        <dbReference type="ChEBI" id="CHEBI:43474"/>
    </ligand>
</feature>
<evidence type="ECO:0000313" key="11">
    <source>
        <dbReference type="Proteomes" id="UP000220752"/>
    </source>
</evidence>
<protein>
    <recommendedName>
        <fullName evidence="7">Purine nucleoside phosphorylase</fullName>
        <ecNumber evidence="7">2.4.2.1</ecNumber>
    </recommendedName>
    <alternativeName>
        <fullName evidence="7">Inosine-guanosine phosphorylase</fullName>
    </alternativeName>
</protein>
<keyword evidence="11" id="KW-1185">Reference proteome</keyword>